<comment type="caution">
    <text evidence="1">The sequence shown here is derived from an EMBL/GenBank/DDBJ whole genome shotgun (WGS) entry which is preliminary data.</text>
</comment>
<dbReference type="Proteomes" id="UP000029733">
    <property type="component" value="Unassembled WGS sequence"/>
</dbReference>
<sequence>MMQDSKSRKEQFLSQENVKLLEAQICEICEFYKGKYGASIVSGKYVKNALIETIRYYIRYLKEFDCRVSSLDFYKTYTWLGYFLAEQLKSQDMRYRVLCVVVWRCEQEFKNHFEHNEFLHKMLKLLQNELDGNSEFGIGKNGFYMIMKAISLAKSPTPPTA</sequence>
<evidence type="ECO:0000313" key="1">
    <source>
        <dbReference type="EMBL" id="TLD97647.1"/>
    </source>
</evidence>
<organism evidence="1 2">
    <name type="scientific">Helicobacter jaachi</name>
    <dbReference type="NCBI Taxonomy" id="1677920"/>
    <lineage>
        <taxon>Bacteria</taxon>
        <taxon>Pseudomonadati</taxon>
        <taxon>Campylobacterota</taxon>
        <taxon>Epsilonproteobacteria</taxon>
        <taxon>Campylobacterales</taxon>
        <taxon>Helicobacteraceae</taxon>
        <taxon>Helicobacter</taxon>
    </lineage>
</organism>
<proteinExistence type="predicted"/>
<keyword evidence="2" id="KW-1185">Reference proteome</keyword>
<name>A0A4U8TG16_9HELI</name>
<gene>
    <name evidence="1" type="ORF">LS71_002595</name>
</gene>
<evidence type="ECO:0000313" key="2">
    <source>
        <dbReference type="Proteomes" id="UP000029733"/>
    </source>
</evidence>
<protein>
    <submittedName>
        <fullName evidence="1">Uncharacterized protein</fullName>
    </submittedName>
</protein>
<accession>A0A4U8TG16</accession>
<dbReference type="OrthoDB" id="5325159at2"/>
<dbReference type="RefSeq" id="WP_052058025.1">
    <property type="nucleotide sequence ID" value="NZ_JRPR02000001.1"/>
</dbReference>
<dbReference type="EMBL" id="JRPR02000001">
    <property type="protein sequence ID" value="TLD97647.1"/>
    <property type="molecule type" value="Genomic_DNA"/>
</dbReference>
<dbReference type="AlphaFoldDB" id="A0A4U8TG16"/>
<dbReference type="STRING" id="1677920.LS71_05620"/>
<reference evidence="1 2" key="1">
    <citation type="journal article" date="2014" name="Genome Announc.">
        <title>Draft genome sequences of eight enterohepatic helicobacter species isolated from both laboratory and wild rodents.</title>
        <authorList>
            <person name="Sheh A."/>
            <person name="Shen Z."/>
            <person name="Fox J.G."/>
        </authorList>
    </citation>
    <scope>NUCLEOTIDE SEQUENCE [LARGE SCALE GENOMIC DNA]</scope>
    <source>
        <strain evidence="1 2">MIT 09-6949</strain>
    </source>
</reference>